<dbReference type="RefSeq" id="WP_002338009.1">
    <property type="nucleotide sequence ID" value="NZ_KB949512.1"/>
</dbReference>
<evidence type="ECO:0000313" key="5">
    <source>
        <dbReference type="Proteomes" id="UP000013897"/>
    </source>
</evidence>
<dbReference type="Pfam" id="PF21205">
    <property type="entry name" value="Rep3_C"/>
    <property type="match status" value="1"/>
</dbReference>
<name>A0A829F8A3_ENTFC</name>
<sequence length="325" mass="38506">MANEIVKYHHELNTIPLRKFTSVEMNLFFSIVSRMRDVGDKKVQFTFEQLKDLSNYKATANVRFIDDLETTYDKLMDLRFGRRSADGLQRERFVLFNQFKIDGKADIPFAEIQVHEKALPLLNNLEEWVRYSLQQFNELESSYSKTMFRLLKQYRTKGIAYFSKEDFHELLDIPKSYRESDINKKIIKPIRQELTAIFKGLTIKKKYGKGRGKPVIGYQFTFKPEIKKADDFNKHAPTKEEQNKALELVNQQIYSEKDPTSLQEKIKEQKRKLELLQQLEELERKQNNLNKENKEINEQIPDNNSDIPPELKKGLLDNLQNLFKE</sequence>
<dbReference type="InterPro" id="IPR036388">
    <property type="entry name" value="WH-like_DNA-bd_sf"/>
</dbReference>
<evidence type="ECO:0000256" key="1">
    <source>
        <dbReference type="ARBA" id="ARBA00038283"/>
    </source>
</evidence>
<feature type="region of interest" description="Disordered" evidence="2">
    <location>
        <begin position="287"/>
        <end position="312"/>
    </location>
</feature>
<evidence type="ECO:0000256" key="2">
    <source>
        <dbReference type="SAM" id="MobiDB-lite"/>
    </source>
</evidence>
<dbReference type="AlphaFoldDB" id="A0A829F8A3"/>
<evidence type="ECO:0000259" key="3">
    <source>
        <dbReference type="Pfam" id="PF01051"/>
    </source>
</evidence>
<dbReference type="Proteomes" id="UP000013897">
    <property type="component" value="Unassembled WGS sequence"/>
</dbReference>
<proteinExistence type="inferred from homology"/>
<dbReference type="EMBL" id="AITY01000082">
    <property type="protein sequence ID" value="EOM18337.1"/>
    <property type="molecule type" value="Genomic_DNA"/>
</dbReference>
<accession>A0A829F8A3</accession>
<comment type="caution">
    <text evidence="4">The sequence shown here is derived from an EMBL/GenBank/DDBJ whole genome shotgun (WGS) entry which is preliminary data.</text>
</comment>
<dbReference type="GO" id="GO:0003887">
    <property type="term" value="F:DNA-directed DNA polymerase activity"/>
    <property type="evidence" value="ECO:0007669"/>
    <property type="project" value="InterPro"/>
</dbReference>
<gene>
    <name evidence="4" type="ORF">SSM_03046</name>
</gene>
<dbReference type="Gene3D" id="1.10.10.10">
    <property type="entry name" value="Winged helix-like DNA-binding domain superfamily/Winged helix DNA-binding domain"/>
    <property type="match status" value="1"/>
</dbReference>
<dbReference type="Pfam" id="PF01051">
    <property type="entry name" value="Rep3_N"/>
    <property type="match status" value="1"/>
</dbReference>
<feature type="compositionally biased region" description="Basic and acidic residues" evidence="2">
    <location>
        <begin position="287"/>
        <end position="297"/>
    </location>
</feature>
<organism evidence="4 5">
    <name type="scientific">Enterococcus faecium EnGen0192</name>
    <dbReference type="NCBI Taxonomy" id="1157487"/>
    <lineage>
        <taxon>Bacteria</taxon>
        <taxon>Bacillati</taxon>
        <taxon>Bacillota</taxon>
        <taxon>Bacilli</taxon>
        <taxon>Lactobacillales</taxon>
        <taxon>Enterococcaceae</taxon>
        <taxon>Enterococcus</taxon>
    </lineage>
</organism>
<dbReference type="GO" id="GO:0006270">
    <property type="term" value="P:DNA replication initiation"/>
    <property type="evidence" value="ECO:0007669"/>
    <property type="project" value="InterPro"/>
</dbReference>
<feature type="domain" description="Initiator Rep protein WH1" evidence="3">
    <location>
        <begin position="5"/>
        <end position="152"/>
    </location>
</feature>
<protein>
    <recommendedName>
        <fullName evidence="3">Initiator Rep protein WH1 domain-containing protein</fullName>
    </recommendedName>
</protein>
<evidence type="ECO:0000313" key="4">
    <source>
        <dbReference type="EMBL" id="EOM18337.1"/>
    </source>
</evidence>
<dbReference type="InterPro" id="IPR036390">
    <property type="entry name" value="WH_DNA-bd_sf"/>
</dbReference>
<dbReference type="InterPro" id="IPR000525">
    <property type="entry name" value="Initiator_Rep_WH1"/>
</dbReference>
<dbReference type="SUPFAM" id="SSF46785">
    <property type="entry name" value="Winged helix' DNA-binding domain"/>
    <property type="match status" value="1"/>
</dbReference>
<reference evidence="4 5" key="1">
    <citation type="submission" date="2013-02" db="EMBL/GenBank/DDBJ databases">
        <title>The Genome Sequence of Enterococcus faecium HM1072.</title>
        <authorList>
            <consortium name="The Broad Institute Genome Sequencing Platform"/>
            <consortium name="The Broad Institute Genome Sequencing Center for Infectious Disease"/>
            <person name="Earl A.M."/>
            <person name="Gilmore M.S."/>
            <person name="Lebreton F."/>
            <person name="Courvalin P."/>
            <person name="Walker B."/>
            <person name="Young S.K."/>
            <person name="Zeng Q."/>
            <person name="Gargeya S."/>
            <person name="Fitzgerald M."/>
            <person name="Haas B."/>
            <person name="Abouelleil A."/>
            <person name="Alvarado L."/>
            <person name="Arachchi H.M."/>
            <person name="Berlin A.M."/>
            <person name="Chapman S.B."/>
            <person name="Dewar J."/>
            <person name="Goldberg J."/>
            <person name="Griggs A."/>
            <person name="Gujja S."/>
            <person name="Hansen M."/>
            <person name="Howarth C."/>
            <person name="Imamovic A."/>
            <person name="Larimer J."/>
            <person name="McCowan C."/>
            <person name="Murphy C."/>
            <person name="Neiman D."/>
            <person name="Pearson M."/>
            <person name="Priest M."/>
            <person name="Roberts A."/>
            <person name="Saif S."/>
            <person name="Shea T."/>
            <person name="Sisk P."/>
            <person name="Sykes S."/>
            <person name="Wortman J."/>
            <person name="Nusbaum C."/>
            <person name="Birren B."/>
        </authorList>
    </citation>
    <scope>NUCLEOTIDE SEQUENCE [LARGE SCALE GENOMIC DNA]</scope>
    <source>
        <strain evidence="4 5">HM1072</strain>
    </source>
</reference>
<comment type="similarity">
    <text evidence="1">Belongs to the initiator RepB protein family.</text>
</comment>